<dbReference type="PANTHER" id="PTHR11069:SF23">
    <property type="entry name" value="LYSOSOMAL ACID GLUCOSYLCERAMIDASE"/>
    <property type="match status" value="1"/>
</dbReference>
<evidence type="ECO:0000256" key="4">
    <source>
        <dbReference type="ARBA" id="ARBA00022729"/>
    </source>
</evidence>
<name>A0A6J2T2V4_DROLE</name>
<dbReference type="InterPro" id="IPR033452">
    <property type="entry name" value="GH30_C"/>
</dbReference>
<evidence type="ECO:0000256" key="2">
    <source>
        <dbReference type="ARBA" id="ARBA00005382"/>
    </source>
</evidence>
<protein>
    <recommendedName>
        <fullName evidence="3 6">Glucosylceramidase</fullName>
        <ecNumber evidence="3 6">3.2.1.45</ecNumber>
    </recommendedName>
</protein>
<keyword evidence="6" id="KW-0326">Glycosidase</keyword>
<gene>
    <name evidence="11" type="primary">LOC115620469</name>
</gene>
<dbReference type="RefSeq" id="XP_030369560.1">
    <property type="nucleotide sequence ID" value="XM_030513700.1"/>
</dbReference>
<dbReference type="InterPro" id="IPR017853">
    <property type="entry name" value="GH"/>
</dbReference>
<evidence type="ECO:0000256" key="3">
    <source>
        <dbReference type="ARBA" id="ARBA00012658"/>
    </source>
</evidence>
<dbReference type="PANTHER" id="PTHR11069">
    <property type="entry name" value="GLUCOSYLCERAMIDASE"/>
    <property type="match status" value="1"/>
</dbReference>
<evidence type="ECO:0000259" key="8">
    <source>
        <dbReference type="Pfam" id="PF02055"/>
    </source>
</evidence>
<feature type="domain" description="Glycosyl hydrolase family 30 beta sandwich" evidence="9">
    <location>
        <begin position="505"/>
        <end position="566"/>
    </location>
</feature>
<keyword evidence="6" id="KW-0746">Sphingolipid metabolism</keyword>
<dbReference type="Pfam" id="PF02055">
    <property type="entry name" value="Glyco_hydro_30"/>
    <property type="match status" value="1"/>
</dbReference>
<dbReference type="GO" id="GO:0004348">
    <property type="term" value="F:glucosylceramidase activity"/>
    <property type="evidence" value="ECO:0007669"/>
    <property type="project" value="UniProtKB-EC"/>
</dbReference>
<organism evidence="10 11">
    <name type="scientific">Drosophila lebanonensis</name>
    <name type="common">Fruit fly</name>
    <name type="synonym">Scaptodrosophila lebanonensis</name>
    <dbReference type="NCBI Taxonomy" id="7225"/>
    <lineage>
        <taxon>Eukaryota</taxon>
        <taxon>Metazoa</taxon>
        <taxon>Ecdysozoa</taxon>
        <taxon>Arthropoda</taxon>
        <taxon>Hexapoda</taxon>
        <taxon>Insecta</taxon>
        <taxon>Pterygota</taxon>
        <taxon>Neoptera</taxon>
        <taxon>Endopterygota</taxon>
        <taxon>Diptera</taxon>
        <taxon>Brachycera</taxon>
        <taxon>Muscomorpha</taxon>
        <taxon>Ephydroidea</taxon>
        <taxon>Drosophilidae</taxon>
        <taxon>Scaptodrosophila</taxon>
    </lineage>
</organism>
<feature type="domain" description="Glycosyl hydrolase family 30 TIM-barrel" evidence="8">
    <location>
        <begin position="151"/>
        <end position="502"/>
    </location>
</feature>
<keyword evidence="5 6" id="KW-0378">Hydrolase</keyword>
<evidence type="ECO:0000259" key="9">
    <source>
        <dbReference type="Pfam" id="PF17189"/>
    </source>
</evidence>
<evidence type="ECO:0000256" key="6">
    <source>
        <dbReference type="RuleBase" id="RU361188"/>
    </source>
</evidence>
<dbReference type="SUPFAM" id="SSF51445">
    <property type="entry name" value="(Trans)glycosidases"/>
    <property type="match status" value="1"/>
</dbReference>
<dbReference type="AlphaFoldDB" id="A0A6J2T2V4"/>
<keyword evidence="6" id="KW-0443">Lipid metabolism</keyword>
<feature type="signal peptide" evidence="7">
    <location>
        <begin position="1"/>
        <end position="21"/>
    </location>
</feature>
<proteinExistence type="inferred from homology"/>
<keyword evidence="4 7" id="KW-0732">Signal</keyword>
<accession>A0A6J2T2V4</accession>
<evidence type="ECO:0000313" key="10">
    <source>
        <dbReference type="Proteomes" id="UP000504634"/>
    </source>
</evidence>
<sequence>MCQRSFLFLGILLIAVIGSQAETVPCKLRNVDNGKVCVCSEDHCDYLENPTLEDVNEFAIVSSSKQGLRFATLGGEFQKDEKYTVADYEESEATKSNLTEEVSKFDVIALLVEKATAFLELAEDSQKNSRASSITRSVTLSVDRSKQHQKIVGFGGSFTGAVSYLTDQYPQKLQDHLYESFYAADGLGFNLMRISIGGCDFDLGPWAYNEQPEGDATLSAMEELDDRDVLRVAQIKRLIEVSGIENLRIKAAAWSAPPWMKTNNRWTGFGRLKREYYQAWADYHIKWLELMEKNGLPIWAISTGNEPLNGIFFMYFVRFMSMGWTPQKQAVWLDEHLGPTLRSSKFKDIVLFGNDDQRWSFPHWFKMMNHTRPHSIDYLDGLSVHWYWDEIFGPSLMDETNDYLPDKIRIVSESCIGDKPWQKSAPLLGSWERGEKYARSFLQNLQHGLHGWIDWNIILDEIGGPNYVDNTVDAPVIANTTTFEEFYKQPMFYAMGHFSKFVPEGSVRIDAIASNVNLNTVAFERPDGQIAAVLFNSGRADLDITVVDSVRGTLIINVPPKSIHTLLYS</sequence>
<feature type="chain" id="PRO_5026857126" description="Glucosylceramidase" evidence="7">
    <location>
        <begin position="22"/>
        <end position="569"/>
    </location>
</feature>
<evidence type="ECO:0000256" key="1">
    <source>
        <dbReference type="ARBA" id="ARBA00001013"/>
    </source>
</evidence>
<evidence type="ECO:0000256" key="7">
    <source>
        <dbReference type="SAM" id="SignalP"/>
    </source>
</evidence>
<dbReference type="InterPro" id="IPR033453">
    <property type="entry name" value="Glyco_hydro_30_TIM-barrel"/>
</dbReference>
<dbReference type="Proteomes" id="UP000504634">
    <property type="component" value="Unplaced"/>
</dbReference>
<keyword evidence="10" id="KW-1185">Reference proteome</keyword>
<dbReference type="GO" id="GO:0016020">
    <property type="term" value="C:membrane"/>
    <property type="evidence" value="ECO:0007669"/>
    <property type="project" value="GOC"/>
</dbReference>
<dbReference type="OrthoDB" id="2160638at2759"/>
<reference evidence="11" key="1">
    <citation type="submission" date="2025-08" db="UniProtKB">
        <authorList>
            <consortium name="RefSeq"/>
        </authorList>
    </citation>
    <scope>IDENTIFICATION</scope>
    <source>
        <strain evidence="11">11010-0011.00</strain>
        <tissue evidence="11">Whole body</tissue>
    </source>
</reference>
<dbReference type="InterPro" id="IPR001139">
    <property type="entry name" value="Glyco_hydro_30"/>
</dbReference>
<evidence type="ECO:0000256" key="5">
    <source>
        <dbReference type="ARBA" id="ARBA00022801"/>
    </source>
</evidence>
<comment type="similarity">
    <text evidence="2 6">Belongs to the glycosyl hydrolase 30 family.</text>
</comment>
<comment type="catalytic activity">
    <reaction evidence="1">
        <text>a beta-D-glucosyl-(1&lt;-&gt;1')-N-acylsphing-4-enine + H2O = an N-acylsphing-4-enine + D-glucose</text>
        <dbReference type="Rhea" id="RHEA:13269"/>
        <dbReference type="ChEBI" id="CHEBI:4167"/>
        <dbReference type="ChEBI" id="CHEBI:15377"/>
        <dbReference type="ChEBI" id="CHEBI:22801"/>
        <dbReference type="ChEBI" id="CHEBI:52639"/>
        <dbReference type="EC" id="3.2.1.45"/>
    </reaction>
    <physiologicalReaction direction="left-to-right" evidence="1">
        <dbReference type="Rhea" id="RHEA:13270"/>
    </physiologicalReaction>
</comment>
<dbReference type="EC" id="3.2.1.45" evidence="3 6"/>
<dbReference type="GO" id="GO:0006680">
    <property type="term" value="P:glucosylceramide catabolic process"/>
    <property type="evidence" value="ECO:0007669"/>
    <property type="project" value="TreeGrafter"/>
</dbReference>
<dbReference type="GeneID" id="115620469"/>
<dbReference type="Pfam" id="PF17189">
    <property type="entry name" value="Glyco_hydro_30C"/>
    <property type="match status" value="1"/>
</dbReference>
<evidence type="ECO:0000313" key="11">
    <source>
        <dbReference type="RefSeq" id="XP_030369560.1"/>
    </source>
</evidence>
<dbReference type="Gene3D" id="3.20.20.80">
    <property type="entry name" value="Glycosidases"/>
    <property type="match status" value="1"/>
</dbReference>